<dbReference type="Pfam" id="PF03992">
    <property type="entry name" value="ABM"/>
    <property type="match status" value="1"/>
</dbReference>
<accession>A0A1H8QMV5</accession>
<dbReference type="Gene3D" id="3.30.70.100">
    <property type="match status" value="1"/>
</dbReference>
<dbReference type="Proteomes" id="UP000199615">
    <property type="component" value="Unassembled WGS sequence"/>
</dbReference>
<evidence type="ECO:0000313" key="3">
    <source>
        <dbReference type="Proteomes" id="UP000199615"/>
    </source>
</evidence>
<dbReference type="SUPFAM" id="SSF54909">
    <property type="entry name" value="Dimeric alpha+beta barrel"/>
    <property type="match status" value="1"/>
</dbReference>
<dbReference type="GO" id="GO:0004497">
    <property type="term" value="F:monooxygenase activity"/>
    <property type="evidence" value="ECO:0007669"/>
    <property type="project" value="UniProtKB-KW"/>
</dbReference>
<organism evidence="2 3">
    <name type="scientific">Rhodopseudomonas pseudopalustris</name>
    <dbReference type="NCBI Taxonomy" id="1513892"/>
    <lineage>
        <taxon>Bacteria</taxon>
        <taxon>Pseudomonadati</taxon>
        <taxon>Pseudomonadota</taxon>
        <taxon>Alphaproteobacteria</taxon>
        <taxon>Hyphomicrobiales</taxon>
        <taxon>Nitrobacteraceae</taxon>
        <taxon>Rhodopseudomonas</taxon>
    </lineage>
</organism>
<name>A0A1H8QMV5_9BRAD</name>
<dbReference type="InterPro" id="IPR050744">
    <property type="entry name" value="AI-2_Isomerase_LsrG"/>
</dbReference>
<dbReference type="PANTHER" id="PTHR33336:SF15">
    <property type="entry name" value="ABM DOMAIN-CONTAINING PROTEIN"/>
    <property type="match status" value="1"/>
</dbReference>
<dbReference type="RefSeq" id="WP_092682844.1">
    <property type="nucleotide sequence ID" value="NZ_FODT01000003.1"/>
</dbReference>
<feature type="domain" description="ABM" evidence="1">
    <location>
        <begin position="2"/>
        <end position="90"/>
    </location>
</feature>
<dbReference type="PANTHER" id="PTHR33336">
    <property type="entry name" value="QUINOL MONOOXYGENASE YGIN-RELATED"/>
    <property type="match status" value="1"/>
</dbReference>
<dbReference type="OrthoDB" id="287932at2"/>
<evidence type="ECO:0000313" key="2">
    <source>
        <dbReference type="EMBL" id="SEO55575.1"/>
    </source>
</evidence>
<proteinExistence type="predicted"/>
<keyword evidence="2" id="KW-0560">Oxidoreductase</keyword>
<sequence>MIYVVATTQVKPDAREAFIQGAKACIAETRKEKGCIAYDSHTSINDENTFVVVERWESREDLNAHARAPHMKVWRELSAPLKASPTVIEIISDGKVETF</sequence>
<gene>
    <name evidence="2" type="ORF">SAMN05444123_103284</name>
</gene>
<dbReference type="AlphaFoldDB" id="A0A1H8QMV5"/>
<keyword evidence="2" id="KW-0503">Monooxygenase</keyword>
<evidence type="ECO:0000259" key="1">
    <source>
        <dbReference type="PROSITE" id="PS51725"/>
    </source>
</evidence>
<dbReference type="PROSITE" id="PS51725">
    <property type="entry name" value="ABM"/>
    <property type="match status" value="1"/>
</dbReference>
<protein>
    <submittedName>
        <fullName evidence="2">Quinol monooxygenase YgiN</fullName>
    </submittedName>
</protein>
<keyword evidence="3" id="KW-1185">Reference proteome</keyword>
<dbReference type="InterPro" id="IPR007138">
    <property type="entry name" value="ABM_dom"/>
</dbReference>
<reference evidence="3" key="1">
    <citation type="submission" date="2016-10" db="EMBL/GenBank/DDBJ databases">
        <authorList>
            <person name="Varghese N."/>
            <person name="Submissions S."/>
        </authorList>
    </citation>
    <scope>NUCLEOTIDE SEQUENCE [LARGE SCALE GENOMIC DNA]</scope>
    <source>
        <strain evidence="3">DSM 123</strain>
    </source>
</reference>
<dbReference type="InterPro" id="IPR011008">
    <property type="entry name" value="Dimeric_a/b-barrel"/>
</dbReference>
<dbReference type="EMBL" id="FODT01000003">
    <property type="protein sequence ID" value="SEO55575.1"/>
    <property type="molecule type" value="Genomic_DNA"/>
</dbReference>